<evidence type="ECO:0000313" key="7">
    <source>
        <dbReference type="EMBL" id="PZO35193.1"/>
    </source>
</evidence>
<evidence type="ECO:0000256" key="5">
    <source>
        <dbReference type="SAM" id="Phobius"/>
    </source>
</evidence>
<dbReference type="InterPro" id="IPR044880">
    <property type="entry name" value="NCX_ion-bd_dom_sf"/>
</dbReference>
<dbReference type="InterPro" id="IPR004837">
    <property type="entry name" value="NaCa_Exmemb"/>
</dbReference>
<dbReference type="GO" id="GO:0008273">
    <property type="term" value="F:calcium, potassium:sodium antiporter activity"/>
    <property type="evidence" value="ECO:0007669"/>
    <property type="project" value="TreeGrafter"/>
</dbReference>
<reference evidence="7 8" key="2">
    <citation type="submission" date="2018-06" db="EMBL/GenBank/DDBJ databases">
        <title>Metagenomic assembly of (sub)arctic Cyanobacteria and their associated microbiome from non-axenic cultures.</title>
        <authorList>
            <person name="Baurain D."/>
        </authorList>
    </citation>
    <scope>NUCLEOTIDE SEQUENCE [LARGE SCALE GENOMIC DNA]</scope>
    <source>
        <strain evidence="7">ULC041bin1</strain>
    </source>
</reference>
<keyword evidence="3 5" id="KW-1133">Transmembrane helix</keyword>
<feature type="domain" description="Sodium/calcium exchanger membrane region" evidence="6">
    <location>
        <begin position="4"/>
        <end position="143"/>
    </location>
</feature>
<feature type="transmembrane region" description="Helical" evidence="5">
    <location>
        <begin position="330"/>
        <end position="352"/>
    </location>
</feature>
<dbReference type="AlphaFoldDB" id="A0A2W4VQT1"/>
<feature type="domain" description="Sodium/calcium exchanger membrane region" evidence="6">
    <location>
        <begin position="177"/>
        <end position="319"/>
    </location>
</feature>
<dbReference type="GO" id="GO:0005262">
    <property type="term" value="F:calcium channel activity"/>
    <property type="evidence" value="ECO:0007669"/>
    <property type="project" value="TreeGrafter"/>
</dbReference>
<dbReference type="PANTHER" id="PTHR10846:SF8">
    <property type="entry name" value="INNER MEMBRANE PROTEIN YRBG"/>
    <property type="match status" value="1"/>
</dbReference>
<evidence type="ECO:0000256" key="1">
    <source>
        <dbReference type="ARBA" id="ARBA00004141"/>
    </source>
</evidence>
<accession>A0A2W4VQT1</accession>
<evidence type="ECO:0000256" key="2">
    <source>
        <dbReference type="ARBA" id="ARBA00022692"/>
    </source>
</evidence>
<dbReference type="NCBIfam" id="TIGR00367">
    <property type="entry name" value="calcium/sodium antiporter"/>
    <property type="match status" value="1"/>
</dbReference>
<evidence type="ECO:0000256" key="3">
    <source>
        <dbReference type="ARBA" id="ARBA00022989"/>
    </source>
</evidence>
<comment type="caution">
    <text evidence="7">The sequence shown here is derived from an EMBL/GenBank/DDBJ whole genome shotgun (WGS) entry which is preliminary data.</text>
</comment>
<evidence type="ECO:0000256" key="4">
    <source>
        <dbReference type="ARBA" id="ARBA00023136"/>
    </source>
</evidence>
<feature type="transmembrane region" description="Helical" evidence="5">
    <location>
        <begin position="168"/>
        <end position="188"/>
    </location>
</feature>
<protein>
    <submittedName>
        <fullName evidence="7">Sodium:calcium antiporter</fullName>
    </submittedName>
</protein>
<dbReference type="GO" id="GO:0005886">
    <property type="term" value="C:plasma membrane"/>
    <property type="evidence" value="ECO:0007669"/>
    <property type="project" value="TreeGrafter"/>
</dbReference>
<evidence type="ECO:0000259" key="6">
    <source>
        <dbReference type="Pfam" id="PF01699"/>
    </source>
</evidence>
<organism evidence="7 8">
    <name type="scientific">Shackletoniella antarctica</name>
    <dbReference type="NCBI Taxonomy" id="268115"/>
    <lineage>
        <taxon>Bacteria</taxon>
        <taxon>Bacillati</taxon>
        <taxon>Cyanobacteriota</taxon>
        <taxon>Cyanophyceae</taxon>
        <taxon>Oculatellales</taxon>
        <taxon>Oculatellaceae</taxon>
        <taxon>Shackletoniella</taxon>
    </lineage>
</organism>
<dbReference type="Pfam" id="PF01699">
    <property type="entry name" value="Na_Ca_ex"/>
    <property type="match status" value="2"/>
</dbReference>
<evidence type="ECO:0000313" key="8">
    <source>
        <dbReference type="Proteomes" id="UP000249081"/>
    </source>
</evidence>
<gene>
    <name evidence="7" type="ORF">DCF17_19145</name>
</gene>
<keyword evidence="4 5" id="KW-0472">Membrane</keyword>
<feature type="transmembrane region" description="Helical" evidence="5">
    <location>
        <begin position="250"/>
        <end position="273"/>
    </location>
</feature>
<name>A0A2W4VQT1_9CYAN</name>
<feature type="transmembrane region" description="Helical" evidence="5">
    <location>
        <begin position="100"/>
        <end position="118"/>
    </location>
</feature>
<proteinExistence type="predicted"/>
<dbReference type="PANTHER" id="PTHR10846">
    <property type="entry name" value="SODIUM/POTASSIUM/CALCIUM EXCHANGER"/>
    <property type="match status" value="1"/>
</dbReference>
<reference evidence="8" key="1">
    <citation type="submission" date="2018-04" db="EMBL/GenBank/DDBJ databases">
        <authorList>
            <person name="Cornet L."/>
        </authorList>
    </citation>
    <scope>NUCLEOTIDE SEQUENCE [LARGE SCALE GENOMIC DNA]</scope>
</reference>
<dbReference type="GO" id="GO:0006874">
    <property type="term" value="P:intracellular calcium ion homeostasis"/>
    <property type="evidence" value="ECO:0007669"/>
    <property type="project" value="TreeGrafter"/>
</dbReference>
<feature type="transmembrane region" description="Helical" evidence="5">
    <location>
        <begin position="279"/>
        <end position="298"/>
    </location>
</feature>
<dbReference type="InterPro" id="IPR004481">
    <property type="entry name" value="K/Na/Ca-exchanger"/>
</dbReference>
<dbReference type="EMBL" id="QBMN01000179">
    <property type="protein sequence ID" value="PZO35193.1"/>
    <property type="molecule type" value="Genomic_DNA"/>
</dbReference>
<feature type="transmembrane region" description="Helical" evidence="5">
    <location>
        <begin position="29"/>
        <end position="47"/>
    </location>
</feature>
<comment type="subcellular location">
    <subcellularLocation>
        <location evidence="1">Membrane</location>
        <topology evidence="1">Multi-pass membrane protein</topology>
    </subcellularLocation>
</comment>
<dbReference type="Gene3D" id="1.20.1420.30">
    <property type="entry name" value="NCX, central ion-binding region"/>
    <property type="match status" value="1"/>
</dbReference>
<keyword evidence="2 5" id="KW-0812">Transmembrane</keyword>
<feature type="transmembrane region" description="Helical" evidence="5">
    <location>
        <begin position="305"/>
        <end position="324"/>
    </location>
</feature>
<feature type="transmembrane region" description="Helical" evidence="5">
    <location>
        <begin position="130"/>
        <end position="148"/>
    </location>
</feature>
<sequence length="366" mass="38284">MTVAILLLIAGGGLLLVGAEALVRGASKLASLLGISPLIIGLTIVAYGTSAPEMAVSVQSSLAGQGDIALGNVIGSNIFNVLVILGLSSLVSPLPVAQQLVRLDVPIMVGISGLLLFFSVDRLLQPSDGIILIMGGVVYTLFLVYQSRREANAEVQSEYDREYGPTAIGRWTWGVNLAYIAVGLVTLVTGSRLFVSGAVSIAESLGVSQLVIGLTIVAAGTSLPELATSAVATFRGEGDIAVGNVVGSNIFNILTVLGVTALTSGPGVVIPYSVLHFDLPIMVAVALACLPIFLTGNVISRWEGLLFVGYYVAYAAYLILRAASHDGLGLFSQVMLMFVIPLTVVTLLLVMIRSWPKHRRSPVDPK</sequence>
<feature type="transmembrane region" description="Helical" evidence="5">
    <location>
        <begin position="68"/>
        <end position="88"/>
    </location>
</feature>
<dbReference type="Proteomes" id="UP000249081">
    <property type="component" value="Unassembled WGS sequence"/>
</dbReference>